<name>A0ABR1TIL3_9PEZI</name>
<dbReference type="InterPro" id="IPR036386">
    <property type="entry name" value="HscB_C_sf"/>
</dbReference>
<dbReference type="InterPro" id="IPR036869">
    <property type="entry name" value="J_dom_sf"/>
</dbReference>
<reference evidence="5 6" key="1">
    <citation type="submission" date="2023-01" db="EMBL/GenBank/DDBJ databases">
        <title>Analysis of 21 Apiospora genomes using comparative genomics revels a genus with tremendous synthesis potential of carbohydrate active enzymes and secondary metabolites.</title>
        <authorList>
            <person name="Sorensen T."/>
        </authorList>
    </citation>
    <scope>NUCLEOTIDE SEQUENCE [LARGE SCALE GENOMIC DNA]</scope>
    <source>
        <strain evidence="5 6">CBS 33761</strain>
    </source>
</reference>
<evidence type="ECO:0000256" key="1">
    <source>
        <dbReference type="ARBA" id="ARBA00010476"/>
    </source>
</evidence>
<dbReference type="EMBL" id="JAQQWK010000003">
    <property type="protein sequence ID" value="KAK8045513.1"/>
    <property type="molecule type" value="Genomic_DNA"/>
</dbReference>
<dbReference type="InterPro" id="IPR004640">
    <property type="entry name" value="HscB"/>
</dbReference>
<comment type="caution">
    <text evidence="5">The sequence shown here is derived from an EMBL/GenBank/DDBJ whole genome shotgun (WGS) entry which is preliminary data.</text>
</comment>
<organism evidence="5 6">
    <name type="scientific">Apiospora rasikravindrae</name>
    <dbReference type="NCBI Taxonomy" id="990691"/>
    <lineage>
        <taxon>Eukaryota</taxon>
        <taxon>Fungi</taxon>
        <taxon>Dikarya</taxon>
        <taxon>Ascomycota</taxon>
        <taxon>Pezizomycotina</taxon>
        <taxon>Sordariomycetes</taxon>
        <taxon>Xylariomycetidae</taxon>
        <taxon>Amphisphaeriales</taxon>
        <taxon>Apiosporaceae</taxon>
        <taxon>Apiospora</taxon>
    </lineage>
</organism>
<comment type="similarity">
    <text evidence="1">Belongs to the HscB family.</text>
</comment>
<dbReference type="SUPFAM" id="SSF47144">
    <property type="entry name" value="HSC20 (HSCB), C-terminal oligomerisation domain"/>
    <property type="match status" value="1"/>
</dbReference>
<evidence type="ECO:0000256" key="3">
    <source>
        <dbReference type="SAM" id="MobiDB-lite"/>
    </source>
</evidence>
<dbReference type="Proteomes" id="UP001444661">
    <property type="component" value="Unassembled WGS sequence"/>
</dbReference>
<dbReference type="Gene3D" id="1.10.287.110">
    <property type="entry name" value="DnaJ domain"/>
    <property type="match status" value="1"/>
</dbReference>
<evidence type="ECO:0000259" key="4">
    <source>
        <dbReference type="Pfam" id="PF07743"/>
    </source>
</evidence>
<dbReference type="NCBIfam" id="TIGR00714">
    <property type="entry name" value="hscB"/>
    <property type="match status" value="1"/>
</dbReference>
<feature type="domain" description="Co-chaperone HscB C-terminal oligomerisation" evidence="4">
    <location>
        <begin position="183"/>
        <end position="255"/>
    </location>
</feature>
<keyword evidence="2" id="KW-0143">Chaperone</keyword>
<gene>
    <name evidence="5" type="ORF">PG993_005537</name>
</gene>
<protein>
    <recommendedName>
        <fullName evidence="4">Co-chaperone HscB C-terminal oligomerisation domain-containing protein</fullName>
    </recommendedName>
</protein>
<dbReference type="PANTHER" id="PTHR14021">
    <property type="entry name" value="IRON-SULFUR CLUSTER CO-CHAPERONE PROTEIN HSCB"/>
    <property type="match status" value="1"/>
</dbReference>
<feature type="region of interest" description="Disordered" evidence="3">
    <location>
        <begin position="19"/>
        <end position="111"/>
    </location>
</feature>
<evidence type="ECO:0000313" key="6">
    <source>
        <dbReference type="Proteomes" id="UP001444661"/>
    </source>
</evidence>
<accession>A0ABR1TIL3</accession>
<evidence type="ECO:0000313" key="5">
    <source>
        <dbReference type="EMBL" id="KAK8045513.1"/>
    </source>
</evidence>
<feature type="compositionally biased region" description="Polar residues" evidence="3">
    <location>
        <begin position="61"/>
        <end position="76"/>
    </location>
</feature>
<keyword evidence="6" id="KW-1185">Reference proteome</keyword>
<sequence length="341" mass="38020">MRSSLLPRRRPLERICDACQQQRRELSSSTNRSIGFFSKPSPSPCTTAVSTPRRSKAPTASLISSRAFSRTRNTQGAEAASPKPAEPDSSQPQEQQQQQEPSPPPHGPFAVDVPTLRREFLRLQAKAHPDMHPQTSKNRAEAASARINEAFKTLTNPLLRAQYLLELAGRGDNPGTDESAKVEDPELLMEVLEAREMIEEAESEAALEPLREENAARERGSERVLGELFARGDLEGAAHEAVRLRYWVNIREGIDAWEKGEAGGAGALRDTDIGVRTSVPFWLSSLFKVYGSCRERRLFCFRDFGLGFLWEMSTLRCGVHRVDAFLVIPPHCQASCCYGMR</sequence>
<dbReference type="Pfam" id="PF07743">
    <property type="entry name" value="HSCB_C"/>
    <property type="match status" value="1"/>
</dbReference>
<evidence type="ECO:0000256" key="2">
    <source>
        <dbReference type="ARBA" id="ARBA00023186"/>
    </source>
</evidence>
<proteinExistence type="inferred from homology"/>
<feature type="compositionally biased region" description="Low complexity" evidence="3">
    <location>
        <begin position="87"/>
        <end position="100"/>
    </location>
</feature>
<dbReference type="Gene3D" id="1.20.1280.20">
    <property type="entry name" value="HscB, C-terminal domain"/>
    <property type="match status" value="1"/>
</dbReference>
<dbReference type="InterPro" id="IPR009073">
    <property type="entry name" value="HscB_oligo_C"/>
</dbReference>
<dbReference type="PANTHER" id="PTHR14021:SF15">
    <property type="entry name" value="IRON-SULFUR CLUSTER CO-CHAPERONE PROTEIN HSCB"/>
    <property type="match status" value="1"/>
</dbReference>
<dbReference type="SUPFAM" id="SSF46565">
    <property type="entry name" value="Chaperone J-domain"/>
    <property type="match status" value="1"/>
</dbReference>